<keyword evidence="2" id="KW-0175">Coiled coil</keyword>
<dbReference type="PROSITE" id="PS51406">
    <property type="entry name" value="FIBRINOGEN_C_2"/>
    <property type="match status" value="1"/>
</dbReference>
<evidence type="ECO:0000259" key="3">
    <source>
        <dbReference type="PROSITE" id="PS51406"/>
    </source>
</evidence>
<organism evidence="4 5">
    <name type="scientific">Mytilus galloprovincialis</name>
    <name type="common">Mediterranean mussel</name>
    <dbReference type="NCBI Taxonomy" id="29158"/>
    <lineage>
        <taxon>Eukaryota</taxon>
        <taxon>Metazoa</taxon>
        <taxon>Spiralia</taxon>
        <taxon>Lophotrochozoa</taxon>
        <taxon>Mollusca</taxon>
        <taxon>Bivalvia</taxon>
        <taxon>Autobranchia</taxon>
        <taxon>Pteriomorphia</taxon>
        <taxon>Mytilida</taxon>
        <taxon>Mytiloidea</taxon>
        <taxon>Mytilidae</taxon>
        <taxon>Mytilinae</taxon>
        <taxon>Mytilus</taxon>
    </lineage>
</organism>
<evidence type="ECO:0000256" key="2">
    <source>
        <dbReference type="SAM" id="Coils"/>
    </source>
</evidence>
<comment type="caution">
    <text evidence="4">The sequence shown here is derived from an EMBL/GenBank/DDBJ whole genome shotgun (WGS) entry which is preliminary data.</text>
</comment>
<gene>
    <name evidence="4" type="ORF">MGAL_10B033743</name>
</gene>
<dbReference type="InterPro" id="IPR050373">
    <property type="entry name" value="Fibrinogen_C-term_domain"/>
</dbReference>
<feature type="coiled-coil region" evidence="2">
    <location>
        <begin position="295"/>
        <end position="322"/>
    </location>
</feature>
<dbReference type="Pfam" id="PF00147">
    <property type="entry name" value="Fibrinogen_C"/>
    <property type="match status" value="1"/>
</dbReference>
<proteinExistence type="predicted"/>
<evidence type="ECO:0000313" key="4">
    <source>
        <dbReference type="EMBL" id="VDI51584.1"/>
    </source>
</evidence>
<dbReference type="InterPro" id="IPR020837">
    <property type="entry name" value="Fibrinogen_CS"/>
</dbReference>
<dbReference type="PROSITE" id="PS00514">
    <property type="entry name" value="FIBRINOGEN_C_1"/>
    <property type="match status" value="1"/>
</dbReference>
<dbReference type="InterPro" id="IPR014716">
    <property type="entry name" value="Fibrinogen_a/b/g_C_1"/>
</dbReference>
<dbReference type="SMART" id="SM00186">
    <property type="entry name" value="FBG"/>
    <property type="match status" value="1"/>
</dbReference>
<dbReference type="Proteomes" id="UP000596742">
    <property type="component" value="Unassembled WGS sequence"/>
</dbReference>
<accession>A0A8B6FKA3</accession>
<protein>
    <recommendedName>
        <fullName evidence="3">Fibrinogen C-terminal domain-containing protein</fullName>
    </recommendedName>
</protein>
<dbReference type="EMBL" id="UYJE01007078">
    <property type="protein sequence ID" value="VDI51584.1"/>
    <property type="molecule type" value="Genomic_DNA"/>
</dbReference>
<evidence type="ECO:0000256" key="1">
    <source>
        <dbReference type="ARBA" id="ARBA00023157"/>
    </source>
</evidence>
<reference evidence="4" key="1">
    <citation type="submission" date="2018-11" db="EMBL/GenBank/DDBJ databases">
        <authorList>
            <person name="Alioto T."/>
            <person name="Alioto T."/>
        </authorList>
    </citation>
    <scope>NUCLEOTIDE SEQUENCE</scope>
</reference>
<dbReference type="InterPro" id="IPR036056">
    <property type="entry name" value="Fibrinogen-like_C"/>
</dbReference>
<feature type="domain" description="Fibrinogen C-terminal" evidence="3">
    <location>
        <begin position="1"/>
        <end position="177"/>
    </location>
</feature>
<keyword evidence="5" id="KW-1185">Reference proteome</keyword>
<dbReference type="InterPro" id="IPR002181">
    <property type="entry name" value="Fibrinogen_a/b/g_C_dom"/>
</dbReference>
<name>A0A8B6FKA3_MYTGA</name>
<evidence type="ECO:0000313" key="5">
    <source>
        <dbReference type="Proteomes" id="UP000596742"/>
    </source>
</evidence>
<dbReference type="Gene3D" id="3.90.215.10">
    <property type="entry name" value="Gamma Fibrinogen, chain A, domain 1"/>
    <property type="match status" value="1"/>
</dbReference>
<sequence length="349" mass="39305">MVGGYREYLLTDNNVSLTTLLNNWALVFQRRLNGQTDFYRGWEAYKNGFGDLEAEFWLGNQRIHTLTAAGRSELRVDMSDFDGNRAYAKYSTFAVGDAVTNYNITVAGYSGNAGDSLENHNGQAFTTKDRDNDPWTFISYKSNCGIYRQGAWWFNNCGISSLNGLYMGGGKSSEKGILCVCVVPSTTTSYCNDDVQLRLLDNQNDRLVAISDVSKANKPVKQFDNIHNCHMQLKEGETMVFKMWIYVLILFVLTSTATSNSAENVEVRLLDNQNAPLVATLDMTKADERIKQFVSDAIEAKMKKLEVNRNNLKSQMAYFETNLTDQSTDYINEMVGKVAKQRGLRKNIG</sequence>
<dbReference type="PANTHER" id="PTHR19143:SF458">
    <property type="entry name" value="FIBRINOGEN C-TERMINAL DOMAIN-CONTAINING PROTEIN-RELATED"/>
    <property type="match status" value="1"/>
</dbReference>
<dbReference type="GO" id="GO:0005615">
    <property type="term" value="C:extracellular space"/>
    <property type="evidence" value="ECO:0007669"/>
    <property type="project" value="TreeGrafter"/>
</dbReference>
<dbReference type="CDD" id="cd00087">
    <property type="entry name" value="FReD"/>
    <property type="match status" value="1"/>
</dbReference>
<keyword evidence="1" id="KW-1015">Disulfide bond</keyword>
<dbReference type="SUPFAM" id="SSF56496">
    <property type="entry name" value="Fibrinogen C-terminal domain-like"/>
    <property type="match status" value="1"/>
</dbReference>
<dbReference type="PANTHER" id="PTHR19143">
    <property type="entry name" value="FIBRINOGEN/TENASCIN/ANGIOPOEITIN"/>
    <property type="match status" value="1"/>
</dbReference>
<dbReference type="AlphaFoldDB" id="A0A8B6FKA3"/>